<dbReference type="SUPFAM" id="SSF51391">
    <property type="entry name" value="Thiamin phosphate synthase"/>
    <property type="match status" value="1"/>
</dbReference>
<dbReference type="Pfam" id="PF02581">
    <property type="entry name" value="TMP-TENI"/>
    <property type="match status" value="1"/>
</dbReference>
<dbReference type="InterPro" id="IPR013785">
    <property type="entry name" value="Aldolase_TIM"/>
</dbReference>
<dbReference type="Proteomes" id="UP000095039">
    <property type="component" value="Unassembled WGS sequence"/>
</dbReference>
<keyword evidence="4" id="KW-0460">Magnesium</keyword>
<accession>A0A1E5CDG2</accession>
<dbReference type="PANTHER" id="PTHR20857:SF15">
    <property type="entry name" value="THIAMINE-PHOSPHATE SYNTHASE"/>
    <property type="match status" value="1"/>
</dbReference>
<comment type="pathway">
    <text evidence="1">Cofactor biosynthesis; thiamine diphosphate biosynthesis.</text>
</comment>
<evidence type="ECO:0000256" key="4">
    <source>
        <dbReference type="ARBA" id="ARBA00022842"/>
    </source>
</evidence>
<keyword evidence="5" id="KW-0784">Thiamine biosynthesis</keyword>
<evidence type="ECO:0000256" key="2">
    <source>
        <dbReference type="ARBA" id="ARBA00022679"/>
    </source>
</evidence>
<keyword evidence="8" id="KW-1185">Reference proteome</keyword>
<dbReference type="InterPro" id="IPR036206">
    <property type="entry name" value="ThiamineP_synth_sf"/>
</dbReference>
<dbReference type="PANTHER" id="PTHR20857">
    <property type="entry name" value="THIAMINE-PHOSPHATE PYROPHOSPHORYLASE"/>
    <property type="match status" value="1"/>
</dbReference>
<dbReference type="GO" id="GO:0009228">
    <property type="term" value="P:thiamine biosynthetic process"/>
    <property type="evidence" value="ECO:0007669"/>
    <property type="project" value="UniProtKB-KW"/>
</dbReference>
<dbReference type="FunFam" id="3.20.20.70:FF:000064">
    <property type="entry name" value="Thiamine-phosphate synthase"/>
    <property type="match status" value="1"/>
</dbReference>
<evidence type="ECO:0000259" key="6">
    <source>
        <dbReference type="Pfam" id="PF02581"/>
    </source>
</evidence>
<name>A0A1E5CDG2_9GAMM</name>
<dbReference type="GO" id="GO:0046872">
    <property type="term" value="F:metal ion binding"/>
    <property type="evidence" value="ECO:0007669"/>
    <property type="project" value="UniProtKB-KW"/>
</dbReference>
<evidence type="ECO:0000256" key="5">
    <source>
        <dbReference type="ARBA" id="ARBA00022977"/>
    </source>
</evidence>
<feature type="domain" description="Thiamine phosphate synthase/TenI" evidence="6">
    <location>
        <begin position="29"/>
        <end position="197"/>
    </location>
</feature>
<evidence type="ECO:0000313" key="8">
    <source>
        <dbReference type="Proteomes" id="UP000095039"/>
    </source>
</evidence>
<dbReference type="RefSeq" id="WP_016959517.1">
    <property type="nucleotide sequence ID" value="NZ_AJWN02000021.1"/>
</dbReference>
<dbReference type="NCBIfam" id="NF002904">
    <property type="entry name" value="PRK03512.1"/>
    <property type="match status" value="1"/>
</dbReference>
<dbReference type="EMBL" id="AJWN02000021">
    <property type="protein sequence ID" value="OEE63564.1"/>
    <property type="molecule type" value="Genomic_DNA"/>
</dbReference>
<dbReference type="GO" id="GO:0004789">
    <property type="term" value="F:thiamine-phosphate diphosphorylase activity"/>
    <property type="evidence" value="ECO:0007669"/>
    <property type="project" value="TreeGrafter"/>
</dbReference>
<evidence type="ECO:0000256" key="3">
    <source>
        <dbReference type="ARBA" id="ARBA00022723"/>
    </source>
</evidence>
<evidence type="ECO:0000256" key="1">
    <source>
        <dbReference type="ARBA" id="ARBA00004948"/>
    </source>
</evidence>
<dbReference type="InterPro" id="IPR022998">
    <property type="entry name" value="ThiamineP_synth_TenI"/>
</dbReference>
<evidence type="ECO:0000313" key="7">
    <source>
        <dbReference type="EMBL" id="OEE63564.1"/>
    </source>
</evidence>
<organism evidence="7 8">
    <name type="scientific">Enterovibrio norvegicus FF-454</name>
    <dbReference type="NCBI Taxonomy" id="1185651"/>
    <lineage>
        <taxon>Bacteria</taxon>
        <taxon>Pseudomonadati</taxon>
        <taxon>Pseudomonadota</taxon>
        <taxon>Gammaproteobacteria</taxon>
        <taxon>Vibrionales</taxon>
        <taxon>Vibrionaceae</taxon>
        <taxon>Enterovibrio</taxon>
    </lineage>
</organism>
<gene>
    <name evidence="7" type="ORF">A1OK_06835</name>
</gene>
<proteinExistence type="predicted"/>
<protein>
    <submittedName>
        <fullName evidence="7">Thiamine-phosphate diphosphorylase</fullName>
    </submittedName>
</protein>
<dbReference type="GO" id="GO:0005737">
    <property type="term" value="C:cytoplasm"/>
    <property type="evidence" value="ECO:0007669"/>
    <property type="project" value="TreeGrafter"/>
</dbReference>
<keyword evidence="3" id="KW-0479">Metal-binding</keyword>
<dbReference type="Gene3D" id="3.20.20.70">
    <property type="entry name" value="Aldolase class I"/>
    <property type="match status" value="1"/>
</dbReference>
<comment type="caution">
    <text evidence="7">The sequence shown here is derived from an EMBL/GenBank/DDBJ whole genome shotgun (WGS) entry which is preliminary data.</text>
</comment>
<reference evidence="7 8" key="1">
    <citation type="journal article" date="2012" name="Science">
        <title>Ecological populations of bacteria act as socially cohesive units of antibiotic production and resistance.</title>
        <authorList>
            <person name="Cordero O.X."/>
            <person name="Wildschutte H."/>
            <person name="Kirkup B."/>
            <person name="Proehl S."/>
            <person name="Ngo L."/>
            <person name="Hussain F."/>
            <person name="Le Roux F."/>
            <person name="Mincer T."/>
            <person name="Polz M.F."/>
        </authorList>
    </citation>
    <scope>NUCLEOTIDE SEQUENCE [LARGE SCALE GENOMIC DNA]</scope>
    <source>
        <strain evidence="7 8">FF-454</strain>
    </source>
</reference>
<sequence length="226" mass="24315">MKPSMFNCRVSFARMEEGIGPLYPVVDDIVLLQRLLALGVRTIQLRIKDPNEPDLDAMIEEAVASGKTAKAQIFINDHWEKALAAGAYGIHLGQDDLKDADLEAIAQAGVRLGISTRTAQELDLALSIAPSYLAIGHIFPTPTKVMPTPPQGTEQLAKHLKTVDGRFPTVAIGGIDLSVASEVWQTGVDAIAVVRAVTESGDLPSTLQSFSRILTEEARHEHSASV</sequence>
<dbReference type="CDD" id="cd00564">
    <property type="entry name" value="TMP_TenI"/>
    <property type="match status" value="1"/>
</dbReference>
<keyword evidence="2" id="KW-0808">Transferase</keyword>
<dbReference type="AlphaFoldDB" id="A0A1E5CDG2"/>